<accession>A0A934ID66</accession>
<dbReference type="GO" id="GO:0007165">
    <property type="term" value="P:signal transduction"/>
    <property type="evidence" value="ECO:0007669"/>
    <property type="project" value="UniProtKB-KW"/>
</dbReference>
<gene>
    <name evidence="4" type="ORF">JAV76_12370</name>
</gene>
<reference evidence="4" key="1">
    <citation type="submission" date="2020-12" db="EMBL/GenBank/DDBJ databases">
        <title>Sanguibacter suaedae sp. nov., isolated from Suaeda aralocaspica.</title>
        <authorList>
            <person name="Ma Q."/>
        </authorList>
    </citation>
    <scope>NUCLEOTIDE SEQUENCE</scope>
    <source>
        <strain evidence="4">YZGR15</strain>
    </source>
</reference>
<proteinExistence type="predicted"/>
<dbReference type="Pfam" id="PF00015">
    <property type="entry name" value="MCPsignal"/>
    <property type="match status" value="1"/>
</dbReference>
<dbReference type="EMBL" id="JAEINH010000010">
    <property type="protein sequence ID" value="MBI9115808.1"/>
    <property type="molecule type" value="Genomic_DNA"/>
</dbReference>
<organism evidence="4 5">
    <name type="scientific">Sanguibacter suaedae</name>
    <dbReference type="NCBI Taxonomy" id="2795737"/>
    <lineage>
        <taxon>Bacteria</taxon>
        <taxon>Bacillati</taxon>
        <taxon>Actinomycetota</taxon>
        <taxon>Actinomycetes</taxon>
        <taxon>Micrococcales</taxon>
        <taxon>Sanguibacteraceae</taxon>
        <taxon>Sanguibacter</taxon>
    </lineage>
</organism>
<sequence>MAVERRRRCPMRLPTWAGSRRRTAELEAQVAAYRAALDAVSDAARAGARGDMERRVAAVPEADALGFGTVRDDVNRFFDVTDAFIREAGAALAAASSGRFERELMLVGLSGAFRSQAGTINDARMSMAENDARLRGADDARGALVEDFERDVLRVSQAVGESARSMAGTVDELQGATATVVQRAGAASDAVARLGESSETIRQVIGLITDVARQTRLLALNAAIEAARVGAAGKGFAVVADEVGRLADETARASTRVEEQLGASQDVIAEVAGALGKIDESVDVMQGGVAGLAERISTGTTTDEALTDTAVHLESSVQEFLTVLRDR</sequence>
<keyword evidence="1 2" id="KW-0807">Transducer</keyword>
<dbReference type="SUPFAM" id="SSF58104">
    <property type="entry name" value="Methyl-accepting chemotaxis protein (MCP) signaling domain"/>
    <property type="match status" value="1"/>
</dbReference>
<feature type="domain" description="Methyl-accepting transducer" evidence="3">
    <location>
        <begin position="150"/>
        <end position="327"/>
    </location>
</feature>
<protein>
    <recommendedName>
        <fullName evidence="3">Methyl-accepting transducer domain-containing protein</fullName>
    </recommendedName>
</protein>
<dbReference type="SMART" id="SM00283">
    <property type="entry name" value="MA"/>
    <property type="match status" value="1"/>
</dbReference>
<dbReference type="InterPro" id="IPR004089">
    <property type="entry name" value="MCPsignal_dom"/>
</dbReference>
<evidence type="ECO:0000313" key="5">
    <source>
        <dbReference type="Proteomes" id="UP000602087"/>
    </source>
</evidence>
<dbReference type="PANTHER" id="PTHR32089">
    <property type="entry name" value="METHYL-ACCEPTING CHEMOTAXIS PROTEIN MCPB"/>
    <property type="match status" value="1"/>
</dbReference>
<dbReference type="PANTHER" id="PTHR32089:SF112">
    <property type="entry name" value="LYSOZYME-LIKE PROTEIN-RELATED"/>
    <property type="match status" value="1"/>
</dbReference>
<dbReference type="Gene3D" id="1.10.287.950">
    <property type="entry name" value="Methyl-accepting chemotaxis protein"/>
    <property type="match status" value="1"/>
</dbReference>
<dbReference type="AlphaFoldDB" id="A0A934ID66"/>
<name>A0A934ID66_9MICO</name>
<evidence type="ECO:0000259" key="3">
    <source>
        <dbReference type="PROSITE" id="PS50111"/>
    </source>
</evidence>
<dbReference type="GO" id="GO:0016020">
    <property type="term" value="C:membrane"/>
    <property type="evidence" value="ECO:0007669"/>
    <property type="project" value="InterPro"/>
</dbReference>
<keyword evidence="5" id="KW-1185">Reference proteome</keyword>
<dbReference type="PROSITE" id="PS50111">
    <property type="entry name" value="CHEMOTAXIS_TRANSDUC_2"/>
    <property type="match status" value="1"/>
</dbReference>
<evidence type="ECO:0000256" key="2">
    <source>
        <dbReference type="PROSITE-ProRule" id="PRU00284"/>
    </source>
</evidence>
<evidence type="ECO:0000313" key="4">
    <source>
        <dbReference type="EMBL" id="MBI9115808.1"/>
    </source>
</evidence>
<dbReference type="Proteomes" id="UP000602087">
    <property type="component" value="Unassembled WGS sequence"/>
</dbReference>
<comment type="caution">
    <text evidence="4">The sequence shown here is derived from an EMBL/GenBank/DDBJ whole genome shotgun (WGS) entry which is preliminary data.</text>
</comment>
<evidence type="ECO:0000256" key="1">
    <source>
        <dbReference type="ARBA" id="ARBA00023224"/>
    </source>
</evidence>